<dbReference type="AlphaFoldDB" id="A0A538SLB0"/>
<dbReference type="Pfam" id="PF13426">
    <property type="entry name" value="PAS_9"/>
    <property type="match status" value="1"/>
</dbReference>
<evidence type="ECO:0000256" key="5">
    <source>
        <dbReference type="ARBA" id="ARBA00022777"/>
    </source>
</evidence>
<gene>
    <name evidence="11" type="ORF">E6K73_03675</name>
</gene>
<comment type="catalytic activity">
    <reaction evidence="1">
        <text>ATP + protein L-histidine = ADP + protein N-phospho-L-histidine.</text>
        <dbReference type="EC" id="2.7.13.3"/>
    </reaction>
</comment>
<evidence type="ECO:0000256" key="6">
    <source>
        <dbReference type="PROSITE-ProRule" id="PRU00169"/>
    </source>
</evidence>
<dbReference type="Pfam" id="PF02518">
    <property type="entry name" value="HATPase_c"/>
    <property type="match status" value="1"/>
</dbReference>
<dbReference type="Pfam" id="PF00989">
    <property type="entry name" value="PAS"/>
    <property type="match status" value="3"/>
</dbReference>
<evidence type="ECO:0000313" key="11">
    <source>
        <dbReference type="EMBL" id="TMQ52149.1"/>
    </source>
</evidence>
<dbReference type="PROSITE" id="PS50109">
    <property type="entry name" value="HIS_KIN"/>
    <property type="match status" value="1"/>
</dbReference>
<keyword evidence="3 6" id="KW-0597">Phosphoprotein</keyword>
<dbReference type="SUPFAM" id="SSF55785">
    <property type="entry name" value="PYP-like sensor domain (PAS domain)"/>
    <property type="match status" value="4"/>
</dbReference>
<protein>
    <recommendedName>
        <fullName evidence="2">histidine kinase</fullName>
        <ecNumber evidence="2">2.7.13.3</ecNumber>
    </recommendedName>
</protein>
<dbReference type="FunFam" id="3.30.565.10:FF:000006">
    <property type="entry name" value="Sensor histidine kinase WalK"/>
    <property type="match status" value="1"/>
</dbReference>
<evidence type="ECO:0000313" key="12">
    <source>
        <dbReference type="Proteomes" id="UP000320184"/>
    </source>
</evidence>
<dbReference type="SMART" id="SM00091">
    <property type="entry name" value="PAS"/>
    <property type="match status" value="4"/>
</dbReference>
<organism evidence="11 12">
    <name type="scientific">Eiseniibacteriota bacterium</name>
    <dbReference type="NCBI Taxonomy" id="2212470"/>
    <lineage>
        <taxon>Bacteria</taxon>
        <taxon>Candidatus Eiseniibacteriota</taxon>
    </lineage>
</organism>
<dbReference type="InterPro" id="IPR036890">
    <property type="entry name" value="HATPase_C_sf"/>
</dbReference>
<dbReference type="InterPro" id="IPR013767">
    <property type="entry name" value="PAS_fold"/>
</dbReference>
<evidence type="ECO:0000256" key="3">
    <source>
        <dbReference type="ARBA" id="ARBA00022553"/>
    </source>
</evidence>
<evidence type="ECO:0000256" key="1">
    <source>
        <dbReference type="ARBA" id="ARBA00000085"/>
    </source>
</evidence>
<dbReference type="SUPFAM" id="SSF52172">
    <property type="entry name" value="CheY-like"/>
    <property type="match status" value="1"/>
</dbReference>
<dbReference type="SMART" id="SM00086">
    <property type="entry name" value="PAC"/>
    <property type="match status" value="4"/>
</dbReference>
<evidence type="ECO:0000259" key="8">
    <source>
        <dbReference type="PROSITE" id="PS50110"/>
    </source>
</evidence>
<dbReference type="InterPro" id="IPR036097">
    <property type="entry name" value="HisK_dim/P_sf"/>
</dbReference>
<keyword evidence="4" id="KW-0808">Transferase</keyword>
<dbReference type="PROSITE" id="PS50113">
    <property type="entry name" value="PAC"/>
    <property type="match status" value="4"/>
</dbReference>
<feature type="modified residue" description="4-aspartylphosphate" evidence="6">
    <location>
        <position position="75"/>
    </location>
</feature>
<dbReference type="InterPro" id="IPR005467">
    <property type="entry name" value="His_kinase_dom"/>
</dbReference>
<dbReference type="InterPro" id="IPR000014">
    <property type="entry name" value="PAS"/>
</dbReference>
<evidence type="ECO:0000256" key="2">
    <source>
        <dbReference type="ARBA" id="ARBA00012438"/>
    </source>
</evidence>
<dbReference type="SMART" id="SM00387">
    <property type="entry name" value="HATPase_c"/>
    <property type="match status" value="1"/>
</dbReference>
<sequence>MLVSPLRRRMPPEVAVKALLVEDNAGDVNLIRLALKEVSAPVELFVVDDGVKALEFLKGKKEDADASRPDFVILDLKLPRKSGLEVLSEIKRDPDLRCIPVFVMTSSHADADVARAYDLQAAAYFVKPMIGFEGVVGTILRFVSAALLPDSGLVPRVLGAPIGGRSAIYQTLPVPRQSLEEMPRTERLRALADSCASPIIGVSLDGTIMTWNRAAEDLYGYTEQEALGQNIRIVVPPEELSDLLAAISAVARGERFQPFDTVRIDRHGRSINVSTFVSPIRDSYGNVVGASLMPRDVTERRATEDRLRLAVESSPNAIVMVDGSGRIVLVNAETERLFGYARAELIGRPIDLLVPERLRRLHPRHRSGFMTQPEPRAMGAGRDLYGLRKDGTEFPVEIGLRPIETPEGTVVLAAVVDISERKQAEERFRLAVESAPNGMVMVEGEGAIVLVNAEAERMFGYSREELIGKTIDMLVPERYRRAHPFLRSSFVAHPEARAMGAGRELHGLRKDGSEFPVEIGLNPIQTSSGTLVLSSIVDITERKRAEERFRLAVESSPNAMVMVDAAGMILLVNAETERLFGYRREELVGKSVELLVPEHLGAAHPKLRAGFVAHPEKRAMGAGRDLRGRRKDGSEMSVEIGLTPIESAQGLLILAAIVDITERKRAEETAVHQTGELARSNAELEQFAYVASHDLQEPLRTVASYTELLARRYGDRLDEEARTYMRFAQEGALRMQHLIEALLAYSRAGTRGRDLVPTEAGIALEQALANLKFSVEESGADIVRGPLPTVRADPMQLIELFQNLVGNAIKFRGKQNPRVEIAARRRDSEWEILVADNGIGIEREHFDRIFQVFQRPHPPGDYPGTGVGLAICKRIVEHMGGRIWVESAPGKGSTFFFSMPDREGVTAEAGALAAQAQ</sequence>
<dbReference type="CDD" id="cd17557">
    <property type="entry name" value="REC_Rcp-like"/>
    <property type="match status" value="1"/>
</dbReference>
<dbReference type="NCBIfam" id="TIGR00229">
    <property type="entry name" value="sensory_box"/>
    <property type="match status" value="4"/>
</dbReference>
<dbReference type="InterPro" id="IPR011006">
    <property type="entry name" value="CheY-like_superfamily"/>
</dbReference>
<feature type="domain" description="PAC" evidence="10">
    <location>
        <begin position="501"/>
        <end position="551"/>
    </location>
</feature>
<dbReference type="InterPro" id="IPR000700">
    <property type="entry name" value="PAS-assoc_C"/>
</dbReference>
<dbReference type="SUPFAM" id="SSF47384">
    <property type="entry name" value="Homodimeric domain of signal transducing histidine kinase"/>
    <property type="match status" value="1"/>
</dbReference>
<dbReference type="InterPro" id="IPR001610">
    <property type="entry name" value="PAC"/>
</dbReference>
<dbReference type="PROSITE" id="PS50112">
    <property type="entry name" value="PAS"/>
    <property type="match status" value="4"/>
</dbReference>
<feature type="domain" description="Response regulatory" evidence="8">
    <location>
        <begin position="17"/>
        <end position="142"/>
    </location>
</feature>
<dbReference type="Pfam" id="PF00072">
    <property type="entry name" value="Response_reg"/>
    <property type="match status" value="1"/>
</dbReference>
<dbReference type="InterPro" id="IPR004358">
    <property type="entry name" value="Sig_transdc_His_kin-like_C"/>
</dbReference>
<dbReference type="Proteomes" id="UP000320184">
    <property type="component" value="Unassembled WGS sequence"/>
</dbReference>
<accession>A0A538SLB0</accession>
<dbReference type="Gene3D" id="3.30.565.10">
    <property type="entry name" value="Histidine kinase-like ATPase, C-terminal domain"/>
    <property type="match status" value="1"/>
</dbReference>
<feature type="domain" description="PAS" evidence="9">
    <location>
        <begin position="424"/>
        <end position="477"/>
    </location>
</feature>
<proteinExistence type="predicted"/>
<dbReference type="GO" id="GO:0000155">
    <property type="term" value="F:phosphorelay sensor kinase activity"/>
    <property type="evidence" value="ECO:0007669"/>
    <property type="project" value="InterPro"/>
</dbReference>
<dbReference type="SUPFAM" id="SSF55874">
    <property type="entry name" value="ATPase domain of HSP90 chaperone/DNA topoisomerase II/histidine kinase"/>
    <property type="match status" value="1"/>
</dbReference>
<feature type="domain" description="PAS" evidence="9">
    <location>
        <begin position="184"/>
        <end position="254"/>
    </location>
</feature>
<keyword evidence="5" id="KW-0418">Kinase</keyword>
<feature type="domain" description="Histidine kinase" evidence="7">
    <location>
        <begin position="690"/>
        <end position="903"/>
    </location>
</feature>
<dbReference type="PANTHER" id="PTHR43304">
    <property type="entry name" value="PHYTOCHROME-LIKE PROTEIN CPH1"/>
    <property type="match status" value="1"/>
</dbReference>
<evidence type="ECO:0000256" key="4">
    <source>
        <dbReference type="ARBA" id="ARBA00022679"/>
    </source>
</evidence>
<feature type="domain" description="PAS" evidence="9">
    <location>
        <begin position="303"/>
        <end position="356"/>
    </location>
</feature>
<feature type="domain" description="PAS" evidence="9">
    <location>
        <begin position="545"/>
        <end position="598"/>
    </location>
</feature>
<evidence type="ECO:0000259" key="7">
    <source>
        <dbReference type="PROSITE" id="PS50109"/>
    </source>
</evidence>
<dbReference type="Gene3D" id="3.40.50.2300">
    <property type="match status" value="1"/>
</dbReference>
<dbReference type="InterPro" id="IPR001789">
    <property type="entry name" value="Sig_transdc_resp-reg_receiver"/>
</dbReference>
<feature type="domain" description="PAC" evidence="10">
    <location>
        <begin position="622"/>
        <end position="672"/>
    </location>
</feature>
<dbReference type="EMBL" id="VBOT01000042">
    <property type="protein sequence ID" value="TMQ52149.1"/>
    <property type="molecule type" value="Genomic_DNA"/>
</dbReference>
<evidence type="ECO:0000259" key="9">
    <source>
        <dbReference type="PROSITE" id="PS50112"/>
    </source>
</evidence>
<dbReference type="Gene3D" id="1.10.287.130">
    <property type="match status" value="1"/>
</dbReference>
<comment type="caution">
    <text evidence="11">The sequence shown here is derived from an EMBL/GenBank/DDBJ whole genome shotgun (WGS) entry which is preliminary data.</text>
</comment>
<evidence type="ECO:0000259" key="10">
    <source>
        <dbReference type="PROSITE" id="PS50113"/>
    </source>
</evidence>
<dbReference type="PANTHER" id="PTHR43304:SF1">
    <property type="entry name" value="PAC DOMAIN-CONTAINING PROTEIN"/>
    <property type="match status" value="1"/>
</dbReference>
<feature type="domain" description="PAC" evidence="10">
    <location>
        <begin position="257"/>
        <end position="309"/>
    </location>
</feature>
<dbReference type="GO" id="GO:0006355">
    <property type="term" value="P:regulation of DNA-templated transcription"/>
    <property type="evidence" value="ECO:0007669"/>
    <property type="project" value="InterPro"/>
</dbReference>
<dbReference type="Gene3D" id="3.30.450.20">
    <property type="entry name" value="PAS domain"/>
    <property type="match status" value="4"/>
</dbReference>
<feature type="domain" description="PAC" evidence="10">
    <location>
        <begin position="380"/>
        <end position="430"/>
    </location>
</feature>
<dbReference type="EC" id="2.7.13.3" evidence="2"/>
<dbReference type="InterPro" id="IPR003661">
    <property type="entry name" value="HisK_dim/P_dom"/>
</dbReference>
<dbReference type="SMART" id="SM00448">
    <property type="entry name" value="REC"/>
    <property type="match status" value="1"/>
</dbReference>
<dbReference type="InterPro" id="IPR003594">
    <property type="entry name" value="HATPase_dom"/>
</dbReference>
<dbReference type="CDD" id="cd00082">
    <property type="entry name" value="HisKA"/>
    <property type="match status" value="1"/>
</dbReference>
<dbReference type="PROSITE" id="PS50110">
    <property type="entry name" value="RESPONSE_REGULATORY"/>
    <property type="match status" value="1"/>
</dbReference>
<reference evidence="11 12" key="1">
    <citation type="journal article" date="2019" name="Nat. Microbiol.">
        <title>Mediterranean grassland soil C-N compound turnover is dependent on rainfall and depth, and is mediated by genomically divergent microorganisms.</title>
        <authorList>
            <person name="Diamond S."/>
            <person name="Andeer P.F."/>
            <person name="Li Z."/>
            <person name="Crits-Christoph A."/>
            <person name="Burstein D."/>
            <person name="Anantharaman K."/>
            <person name="Lane K.R."/>
            <person name="Thomas B.C."/>
            <person name="Pan C."/>
            <person name="Northen T.R."/>
            <person name="Banfield J.F."/>
        </authorList>
    </citation>
    <scope>NUCLEOTIDE SEQUENCE [LARGE SCALE GENOMIC DNA]</scope>
    <source>
        <strain evidence="11">WS_3</strain>
    </source>
</reference>
<dbReference type="SMART" id="SM00388">
    <property type="entry name" value="HisKA"/>
    <property type="match status" value="1"/>
</dbReference>
<dbReference type="PRINTS" id="PR00344">
    <property type="entry name" value="BCTRLSENSOR"/>
</dbReference>
<dbReference type="InterPro" id="IPR035965">
    <property type="entry name" value="PAS-like_dom_sf"/>
</dbReference>
<dbReference type="Pfam" id="PF00512">
    <property type="entry name" value="HisKA"/>
    <property type="match status" value="1"/>
</dbReference>
<dbReference type="InterPro" id="IPR052162">
    <property type="entry name" value="Sensor_kinase/Photoreceptor"/>
</dbReference>
<dbReference type="CDD" id="cd00130">
    <property type="entry name" value="PAS"/>
    <property type="match status" value="4"/>
</dbReference>
<name>A0A538SLB0_UNCEI</name>